<dbReference type="InterPro" id="IPR010998">
    <property type="entry name" value="Integrase_recombinase_N"/>
</dbReference>
<dbReference type="Proteomes" id="UP000507470">
    <property type="component" value="Unassembled WGS sequence"/>
</dbReference>
<evidence type="ECO:0000256" key="2">
    <source>
        <dbReference type="ARBA" id="ARBA00023172"/>
    </source>
</evidence>
<dbReference type="AlphaFoldDB" id="A0A6J8AV78"/>
<dbReference type="EMBL" id="CACVKT020001865">
    <property type="protein sequence ID" value="CAC5372756.1"/>
    <property type="molecule type" value="Genomic_DNA"/>
</dbReference>
<dbReference type="SUPFAM" id="SSF56349">
    <property type="entry name" value="DNA breaking-rejoining enzymes"/>
    <property type="match status" value="1"/>
</dbReference>
<dbReference type="InterPro" id="IPR011010">
    <property type="entry name" value="DNA_brk_join_enz"/>
</dbReference>
<evidence type="ECO:0000313" key="4">
    <source>
        <dbReference type="EMBL" id="CAC5372756.1"/>
    </source>
</evidence>
<dbReference type="SUPFAM" id="SSF47823">
    <property type="entry name" value="lambda integrase-like, N-terminal domain"/>
    <property type="match status" value="1"/>
</dbReference>
<dbReference type="PANTHER" id="PTHR34605:SF6">
    <property type="entry name" value="TYR RECOMBINASE DOMAIN-CONTAINING PROTEIN"/>
    <property type="match status" value="1"/>
</dbReference>
<name>A0A6J8AV78_MYTCO</name>
<proteinExistence type="predicted"/>
<dbReference type="GO" id="GO:0003677">
    <property type="term" value="F:DNA binding"/>
    <property type="evidence" value="ECO:0007669"/>
    <property type="project" value="UniProtKB-KW"/>
</dbReference>
<keyword evidence="2" id="KW-0233">DNA recombination</keyword>
<protein>
    <recommendedName>
        <fullName evidence="6">Integrase SAM-like N-terminal domain-containing protein</fullName>
    </recommendedName>
</protein>
<organism evidence="4 5">
    <name type="scientific">Mytilus coruscus</name>
    <name type="common">Sea mussel</name>
    <dbReference type="NCBI Taxonomy" id="42192"/>
    <lineage>
        <taxon>Eukaryota</taxon>
        <taxon>Metazoa</taxon>
        <taxon>Spiralia</taxon>
        <taxon>Lophotrochozoa</taxon>
        <taxon>Mollusca</taxon>
        <taxon>Bivalvia</taxon>
        <taxon>Autobranchia</taxon>
        <taxon>Pteriomorphia</taxon>
        <taxon>Mytilida</taxon>
        <taxon>Mytiloidea</taxon>
        <taxon>Mytilidae</taxon>
        <taxon>Mytilinae</taxon>
        <taxon>Mytilus</taxon>
    </lineage>
</organism>
<dbReference type="InterPro" id="IPR052925">
    <property type="entry name" value="Phage_Integrase-like_Recomb"/>
</dbReference>
<dbReference type="GO" id="GO:0006310">
    <property type="term" value="P:DNA recombination"/>
    <property type="evidence" value="ECO:0007669"/>
    <property type="project" value="UniProtKB-KW"/>
</dbReference>
<evidence type="ECO:0000256" key="3">
    <source>
        <dbReference type="SAM" id="MobiDB-lite"/>
    </source>
</evidence>
<reference evidence="4 5" key="1">
    <citation type="submission" date="2020-06" db="EMBL/GenBank/DDBJ databases">
        <authorList>
            <person name="Li R."/>
            <person name="Bekaert M."/>
        </authorList>
    </citation>
    <scope>NUCLEOTIDE SEQUENCE [LARGE SCALE GENOMIC DNA]</scope>
    <source>
        <strain evidence="5">wild</strain>
    </source>
</reference>
<feature type="region of interest" description="Disordered" evidence="3">
    <location>
        <begin position="18"/>
        <end position="49"/>
    </location>
</feature>
<keyword evidence="5" id="KW-1185">Reference proteome</keyword>
<accession>A0A6J8AV78</accession>
<dbReference type="Gene3D" id="1.10.443.10">
    <property type="entry name" value="Intergrase catalytic core"/>
    <property type="match status" value="1"/>
</dbReference>
<dbReference type="GO" id="GO:0015074">
    <property type="term" value="P:DNA integration"/>
    <property type="evidence" value="ECO:0007669"/>
    <property type="project" value="InterPro"/>
</dbReference>
<dbReference type="PANTHER" id="PTHR34605">
    <property type="entry name" value="PHAGE_INTEGRASE DOMAIN-CONTAINING PROTEIN"/>
    <property type="match status" value="1"/>
</dbReference>
<evidence type="ECO:0000313" key="5">
    <source>
        <dbReference type="Proteomes" id="UP000507470"/>
    </source>
</evidence>
<dbReference type="Gene3D" id="1.10.150.130">
    <property type="match status" value="1"/>
</dbReference>
<gene>
    <name evidence="4" type="ORF">MCOR_10754</name>
</gene>
<sequence length="279" mass="32168">MRQAEYRAKIKRIEKARKSIRNSPYPKLTAVNEPCRGPGPARTKEPPRYPPQAGVHLVRVFRGLKGNQVLLLQRRRSFRLQLPQKGQTANFSETPVCMMKQLKASKSMSTIKSYIYTFKRFRVWCKSYDLVALPALVTTVDIYLSYLIQKEISKSVFLNGFYAIKWEHELNLYSTFFSEPFLQLILEGGVRILSKPVNKKQPITAEILKSVVDTYGISHDLNNLRVCCLMLMGYAGFLRYNELANIKASNLKLFRSHLEIYIESSKTDVYRQGNTLVKS</sequence>
<evidence type="ECO:0000256" key="1">
    <source>
        <dbReference type="ARBA" id="ARBA00023125"/>
    </source>
</evidence>
<evidence type="ECO:0008006" key="6">
    <source>
        <dbReference type="Google" id="ProtNLM"/>
    </source>
</evidence>
<dbReference type="OrthoDB" id="6153853at2759"/>
<dbReference type="InterPro" id="IPR013762">
    <property type="entry name" value="Integrase-like_cat_sf"/>
</dbReference>
<keyword evidence="1" id="KW-0238">DNA-binding</keyword>